<keyword evidence="2" id="KW-0238">DNA-binding</keyword>
<evidence type="ECO:0000256" key="2">
    <source>
        <dbReference type="ARBA" id="ARBA00023125"/>
    </source>
</evidence>
<organism evidence="5">
    <name type="scientific">hydrothermal vent metagenome</name>
    <dbReference type="NCBI Taxonomy" id="652676"/>
    <lineage>
        <taxon>unclassified sequences</taxon>
        <taxon>metagenomes</taxon>
        <taxon>ecological metagenomes</taxon>
    </lineage>
</organism>
<name>A0A3B1E115_9ZZZZ</name>
<evidence type="ECO:0000313" key="5">
    <source>
        <dbReference type="EMBL" id="VAX35297.1"/>
    </source>
</evidence>
<dbReference type="CDD" id="cd06267">
    <property type="entry name" value="PBP1_LacI_sugar_binding-like"/>
    <property type="match status" value="1"/>
</dbReference>
<dbReference type="InterPro" id="IPR010982">
    <property type="entry name" value="Lambda_DNA-bd_dom_sf"/>
</dbReference>
<dbReference type="CDD" id="cd01392">
    <property type="entry name" value="HTH_LacI"/>
    <property type="match status" value="1"/>
</dbReference>
<dbReference type="SUPFAM" id="SSF53822">
    <property type="entry name" value="Periplasmic binding protein-like I"/>
    <property type="match status" value="1"/>
</dbReference>
<feature type="domain" description="HTH lacI-type" evidence="4">
    <location>
        <begin position="6"/>
        <end position="60"/>
    </location>
</feature>
<dbReference type="SMART" id="SM00354">
    <property type="entry name" value="HTH_LACI"/>
    <property type="match status" value="1"/>
</dbReference>
<gene>
    <name evidence="5" type="ORF">MNBD_UNCLBAC01-1758</name>
</gene>
<proteinExistence type="predicted"/>
<dbReference type="PANTHER" id="PTHR30146">
    <property type="entry name" value="LACI-RELATED TRANSCRIPTIONAL REPRESSOR"/>
    <property type="match status" value="1"/>
</dbReference>
<dbReference type="InterPro" id="IPR000843">
    <property type="entry name" value="HTH_LacI"/>
</dbReference>
<dbReference type="InterPro" id="IPR028082">
    <property type="entry name" value="Peripla_BP_I"/>
</dbReference>
<reference evidence="5" key="1">
    <citation type="submission" date="2018-06" db="EMBL/GenBank/DDBJ databases">
        <authorList>
            <person name="Zhirakovskaya E."/>
        </authorList>
    </citation>
    <scope>NUCLEOTIDE SEQUENCE</scope>
</reference>
<evidence type="ECO:0000259" key="4">
    <source>
        <dbReference type="PROSITE" id="PS50932"/>
    </source>
</evidence>
<evidence type="ECO:0000256" key="3">
    <source>
        <dbReference type="ARBA" id="ARBA00023163"/>
    </source>
</evidence>
<evidence type="ECO:0000256" key="1">
    <source>
        <dbReference type="ARBA" id="ARBA00023015"/>
    </source>
</evidence>
<dbReference type="GO" id="GO:0000976">
    <property type="term" value="F:transcription cis-regulatory region binding"/>
    <property type="evidence" value="ECO:0007669"/>
    <property type="project" value="TreeGrafter"/>
</dbReference>
<dbReference type="Gene3D" id="3.40.50.2300">
    <property type="match status" value="2"/>
</dbReference>
<dbReference type="EMBL" id="UOGJ01000043">
    <property type="protein sequence ID" value="VAX35297.1"/>
    <property type="molecule type" value="Genomic_DNA"/>
</dbReference>
<accession>A0A3B1E115</accession>
<dbReference type="PANTHER" id="PTHR30146:SF109">
    <property type="entry name" value="HTH-TYPE TRANSCRIPTIONAL REGULATOR GALS"/>
    <property type="match status" value="1"/>
</dbReference>
<dbReference type="PROSITE" id="PS50932">
    <property type="entry name" value="HTH_LACI_2"/>
    <property type="match status" value="1"/>
</dbReference>
<sequence>MVKQKISIQDVAKRAHVSITTVSRVLNNIPTVSTVNREKVEESIVHFKFKPNVSAQRLARGVNNAIGLVMPGYPGIFHSFYAIELIRGIGHACESLRLDMVFHITNGHNPINTNTVGGIIFADVIENRLQIESAMAMGTPCMVINHVVDDLEVSYLAVNNMLGGELASNYLVDLGHKRIATVTGSLNTQAGLKRLEGFEKVLKKAEIDLPKEYISQGDYSRRCARFAAEQFLKMENPPTAVFAASDEMALEMIATFLEKGIKVPEDISVIGFDDNPACLFGPVAVTTIRQPLFKMAEDAVRQLNSIIGGQSKKVHKTLLIPELVIRESCDYPPTTK</sequence>
<dbReference type="Pfam" id="PF13377">
    <property type="entry name" value="Peripla_BP_3"/>
    <property type="match status" value="1"/>
</dbReference>
<keyword evidence="3" id="KW-0804">Transcription</keyword>
<dbReference type="Pfam" id="PF00356">
    <property type="entry name" value="LacI"/>
    <property type="match status" value="1"/>
</dbReference>
<dbReference type="PROSITE" id="PS00356">
    <property type="entry name" value="HTH_LACI_1"/>
    <property type="match status" value="1"/>
</dbReference>
<keyword evidence="1" id="KW-0805">Transcription regulation</keyword>
<dbReference type="GO" id="GO:0003700">
    <property type="term" value="F:DNA-binding transcription factor activity"/>
    <property type="evidence" value="ECO:0007669"/>
    <property type="project" value="TreeGrafter"/>
</dbReference>
<dbReference type="AlphaFoldDB" id="A0A3B1E115"/>
<protein>
    <recommendedName>
        <fullName evidence="4">HTH lacI-type domain-containing protein</fullName>
    </recommendedName>
</protein>
<dbReference type="Gene3D" id="1.10.260.40">
    <property type="entry name" value="lambda repressor-like DNA-binding domains"/>
    <property type="match status" value="1"/>
</dbReference>
<dbReference type="InterPro" id="IPR046335">
    <property type="entry name" value="LacI/GalR-like_sensor"/>
</dbReference>
<dbReference type="SUPFAM" id="SSF47413">
    <property type="entry name" value="lambda repressor-like DNA-binding domains"/>
    <property type="match status" value="1"/>
</dbReference>